<dbReference type="InterPro" id="IPR002931">
    <property type="entry name" value="Transglutaminase-like"/>
</dbReference>
<dbReference type="Pfam" id="PF01841">
    <property type="entry name" value="Transglut_core"/>
    <property type="match status" value="1"/>
</dbReference>
<evidence type="ECO:0000256" key="1">
    <source>
        <dbReference type="SAM" id="Phobius"/>
    </source>
</evidence>
<evidence type="ECO:0000259" key="2">
    <source>
        <dbReference type="Pfam" id="PF01841"/>
    </source>
</evidence>
<dbReference type="EMBL" id="FPHB01000042">
    <property type="protein sequence ID" value="SFV58256.1"/>
    <property type="molecule type" value="Genomic_DNA"/>
</dbReference>
<keyword evidence="1" id="KW-0812">Transmembrane</keyword>
<protein>
    <recommendedName>
        <fullName evidence="2">Transglutaminase-like domain-containing protein</fullName>
    </recommendedName>
</protein>
<feature type="transmembrane region" description="Helical" evidence="1">
    <location>
        <begin position="9"/>
        <end position="30"/>
    </location>
</feature>
<keyword evidence="1" id="KW-1133">Transmembrane helix</keyword>
<gene>
    <name evidence="3" type="ORF">MNB_SM-7-1319</name>
</gene>
<evidence type="ECO:0000313" key="3">
    <source>
        <dbReference type="EMBL" id="SFV58256.1"/>
    </source>
</evidence>
<reference evidence="3" key="1">
    <citation type="submission" date="2016-10" db="EMBL/GenBank/DDBJ databases">
        <authorList>
            <person name="de Groot N.N."/>
        </authorList>
    </citation>
    <scope>NUCLEOTIDE SEQUENCE</scope>
</reference>
<organism evidence="3">
    <name type="scientific">hydrothermal vent metagenome</name>
    <dbReference type="NCBI Taxonomy" id="652676"/>
    <lineage>
        <taxon>unclassified sequences</taxon>
        <taxon>metagenomes</taxon>
        <taxon>ecological metagenomes</taxon>
    </lineage>
</organism>
<sequence length="203" mass="23432">MIDNIKDNLHIYVVILAVLLVVSNLAYHFINSNTLFLDDFGAYHKSAKVTKELETFAKDIVSKCDIDDDVCRVQSLLDYVTNIPYKINKFPAHQPLDTIKRNYGDCDDKSNLMISFLKSLNYKSYLVIVPKHAYVIVNIPNDYDGVLDYKKAFYIGDKKFYELETTAKNSKIGFAHNDFPKNIKAIYDPFLNKKVDLDKVVYH</sequence>
<dbReference type="InterPro" id="IPR038765">
    <property type="entry name" value="Papain-like_cys_pep_sf"/>
</dbReference>
<dbReference type="Gene3D" id="3.10.620.30">
    <property type="match status" value="1"/>
</dbReference>
<feature type="domain" description="Transglutaminase-like" evidence="2">
    <location>
        <begin position="57"/>
        <end position="128"/>
    </location>
</feature>
<dbReference type="AlphaFoldDB" id="A0A1W1BXJ9"/>
<keyword evidence="1" id="KW-0472">Membrane</keyword>
<dbReference type="SUPFAM" id="SSF54001">
    <property type="entry name" value="Cysteine proteinases"/>
    <property type="match status" value="1"/>
</dbReference>
<accession>A0A1W1BXJ9</accession>
<name>A0A1W1BXJ9_9ZZZZ</name>
<proteinExistence type="predicted"/>